<proteinExistence type="inferred from homology"/>
<evidence type="ECO:0000256" key="7">
    <source>
        <dbReference type="HAMAP-Rule" id="MF_00295"/>
    </source>
</evidence>
<comment type="function">
    <text evidence="7">Transfers an acetyl group from acetyl-CoA to L-homoserine, forming acetyl-L-homoserine.</text>
</comment>
<keyword evidence="3 7" id="KW-0808">Transferase</keyword>
<dbReference type="SUPFAM" id="SSF52317">
    <property type="entry name" value="Class I glutamine amidotransferase-like"/>
    <property type="match status" value="1"/>
</dbReference>
<dbReference type="Pfam" id="PF04204">
    <property type="entry name" value="HTS"/>
    <property type="match status" value="1"/>
</dbReference>
<sequence>MPVIVPHDLPAKQILLKENIFVMNEKRAESQDIRPLKIAVVNLMPTKIETETQLIRMLSNTPLQVNIDLIRTSTYQSKNIGEEHLKKFYKTFEDIKYKKYDAMIITGAPVEKLDYLEVNYWEELKEIMDYARENVYSTMFICWASQAALYHYYGVDKYALDKKIFGVFENKINKESVLTRGFDKYFYAPQSRYTYCKEEDIETIEDIDIIAKSEEAGFHIAATKDNRFIFISGHCEYDEDTLDREYKRDKGMGLAIEIPKNYYEDDDSSKDIIVRWKSHGNLLFSNWLNYCVYQETPYDIKKIDNKVFK</sequence>
<comment type="subcellular location">
    <subcellularLocation>
        <location evidence="7">Cytoplasm</location>
    </subcellularLocation>
</comment>
<feature type="site" description="Important for substrate specificity" evidence="7">
    <location>
        <position position="191"/>
    </location>
</feature>
<feature type="binding site" evidence="7">
    <location>
        <position position="191"/>
    </location>
    <ligand>
        <name>substrate</name>
    </ligand>
</feature>
<dbReference type="Proteomes" id="UP001314903">
    <property type="component" value="Unassembled WGS sequence"/>
</dbReference>
<evidence type="ECO:0000256" key="1">
    <source>
        <dbReference type="ARBA" id="ARBA00022490"/>
    </source>
</evidence>
<feature type="binding site" evidence="7">
    <location>
        <position position="163"/>
    </location>
    <ligand>
        <name>substrate</name>
    </ligand>
</feature>
<protein>
    <recommendedName>
        <fullName evidence="7">Homoserine O-acetyltransferase</fullName>
        <shortName evidence="7">HAT</shortName>
        <ecNumber evidence="7">2.3.1.31</ecNumber>
    </recommendedName>
    <alternativeName>
        <fullName evidence="7">Homoserine transacetylase</fullName>
        <shortName evidence="7">HTA</shortName>
    </alternativeName>
</protein>
<dbReference type="RefSeq" id="WP_209660789.1">
    <property type="nucleotide sequence ID" value="NZ_JAGGLI010000014.1"/>
</dbReference>
<feature type="active site" description="Proton acceptor" evidence="7">
    <location>
        <position position="234"/>
    </location>
</feature>
<evidence type="ECO:0000256" key="3">
    <source>
        <dbReference type="ARBA" id="ARBA00022679"/>
    </source>
</evidence>
<dbReference type="GO" id="GO:0008899">
    <property type="term" value="F:homoserine O-succinyltransferase activity"/>
    <property type="evidence" value="ECO:0007669"/>
    <property type="project" value="UniProtKB-EC"/>
</dbReference>
<keyword evidence="4 7" id="KW-0486">Methionine biosynthesis</keyword>
<organism evidence="8 9">
    <name type="scientific">Acetoanaerobium pronyense</name>
    <dbReference type="NCBI Taxonomy" id="1482736"/>
    <lineage>
        <taxon>Bacteria</taxon>
        <taxon>Bacillati</taxon>
        <taxon>Bacillota</taxon>
        <taxon>Clostridia</taxon>
        <taxon>Peptostreptococcales</taxon>
        <taxon>Filifactoraceae</taxon>
        <taxon>Acetoanaerobium</taxon>
    </lineage>
</organism>
<comment type="caution">
    <text evidence="7">Lacks conserved residue(s) required for the propagation of feature annotation.</text>
</comment>
<comment type="caution">
    <text evidence="8">The sequence shown here is derived from an EMBL/GenBank/DDBJ whole genome shotgun (WGS) entry which is preliminary data.</text>
</comment>
<feature type="binding site" evidence="7">
    <location>
        <position position="248"/>
    </location>
    <ligand>
        <name>substrate</name>
    </ligand>
</feature>
<reference evidence="8 9" key="1">
    <citation type="submission" date="2021-03" db="EMBL/GenBank/DDBJ databases">
        <title>Genomic Encyclopedia of Type Strains, Phase IV (KMG-IV): sequencing the most valuable type-strain genomes for metagenomic binning, comparative biology and taxonomic classification.</title>
        <authorList>
            <person name="Goeker M."/>
        </authorList>
    </citation>
    <scope>NUCLEOTIDE SEQUENCE [LARGE SCALE GENOMIC DNA]</scope>
    <source>
        <strain evidence="8 9">DSM 27512</strain>
    </source>
</reference>
<dbReference type="InterPro" id="IPR029062">
    <property type="entry name" value="Class_I_gatase-like"/>
</dbReference>
<keyword evidence="5 7" id="KW-0012">Acyltransferase</keyword>
<feature type="site" description="Important for acyl-CoA specificity" evidence="7">
    <location>
        <position position="111"/>
    </location>
</feature>
<dbReference type="PANTHER" id="PTHR20919">
    <property type="entry name" value="HOMOSERINE O-SUCCINYLTRANSFERASE"/>
    <property type="match status" value="1"/>
</dbReference>
<evidence type="ECO:0000313" key="8">
    <source>
        <dbReference type="EMBL" id="MBP2027729.1"/>
    </source>
</evidence>
<feature type="active site" description="Acyl-thioester intermediate" evidence="7">
    <location>
        <position position="142"/>
    </location>
</feature>
<keyword evidence="1 7" id="KW-0963">Cytoplasm</keyword>
<name>A0ABS4KIZ1_9FIRM</name>
<keyword evidence="2 7" id="KW-0028">Amino-acid biosynthesis</keyword>
<dbReference type="NCBIfam" id="TIGR01001">
    <property type="entry name" value="metA"/>
    <property type="match status" value="1"/>
</dbReference>
<comment type="pathway">
    <text evidence="7">Amino-acid biosynthesis; L-methionine biosynthesis via de novo pathway; O-acetyl-L-homoserine from L-homoserine: step 1/1.</text>
</comment>
<keyword evidence="9" id="KW-1185">Reference proteome</keyword>
<dbReference type="InterPro" id="IPR033752">
    <property type="entry name" value="MetA_family"/>
</dbReference>
<evidence type="ECO:0000256" key="6">
    <source>
        <dbReference type="ARBA" id="ARBA00049043"/>
    </source>
</evidence>
<evidence type="ECO:0000256" key="2">
    <source>
        <dbReference type="ARBA" id="ARBA00022605"/>
    </source>
</evidence>
<comment type="catalytic activity">
    <reaction evidence="6 7">
        <text>L-homoserine + acetyl-CoA = O-acetyl-L-homoserine + CoA</text>
        <dbReference type="Rhea" id="RHEA:13701"/>
        <dbReference type="ChEBI" id="CHEBI:57287"/>
        <dbReference type="ChEBI" id="CHEBI:57288"/>
        <dbReference type="ChEBI" id="CHEBI:57476"/>
        <dbReference type="ChEBI" id="CHEBI:57716"/>
        <dbReference type="EC" id="2.3.1.31"/>
    </reaction>
</comment>
<evidence type="ECO:0000256" key="5">
    <source>
        <dbReference type="ARBA" id="ARBA00023315"/>
    </source>
</evidence>
<dbReference type="PANTHER" id="PTHR20919:SF0">
    <property type="entry name" value="HOMOSERINE O-SUCCINYLTRANSFERASE"/>
    <property type="match status" value="1"/>
</dbReference>
<dbReference type="HAMAP" id="MF_00295">
    <property type="entry name" value="MetA_acyltransf"/>
    <property type="match status" value="1"/>
</dbReference>
<evidence type="ECO:0000313" key="9">
    <source>
        <dbReference type="Proteomes" id="UP001314903"/>
    </source>
</evidence>
<dbReference type="InterPro" id="IPR005697">
    <property type="entry name" value="HST_MetA"/>
</dbReference>
<gene>
    <name evidence="7" type="primary">metAA</name>
    <name evidence="8" type="ORF">J2Z35_001526</name>
</gene>
<accession>A0ABS4KIZ1</accession>
<dbReference type="PIRSF" id="PIRSF000450">
    <property type="entry name" value="H_ser_succinyltr"/>
    <property type="match status" value="1"/>
</dbReference>
<evidence type="ECO:0000256" key="4">
    <source>
        <dbReference type="ARBA" id="ARBA00023167"/>
    </source>
</evidence>
<comment type="similarity">
    <text evidence="7">Belongs to the MetA family.</text>
</comment>
<dbReference type="EC" id="2.3.1.31" evidence="7"/>
<dbReference type="EMBL" id="JAGGLI010000014">
    <property type="protein sequence ID" value="MBP2027729.1"/>
    <property type="molecule type" value="Genomic_DNA"/>
</dbReference>
<dbReference type="CDD" id="cd03131">
    <property type="entry name" value="GATase1_HTS"/>
    <property type="match status" value="1"/>
</dbReference>
<dbReference type="Gene3D" id="3.40.50.880">
    <property type="match status" value="1"/>
</dbReference>
<feature type="active site" evidence="7">
    <location>
        <position position="236"/>
    </location>
</feature>